<accession>A0A073KFR2</accession>
<sequence length="83" mass="9500">MQRYVALLLALLPITLAVFGIKLMRDTVFGILLTPIPNLTLQFFLGALAFGTGFYIFGGFVLHRDQKRDKVQKRFKRENIAKK</sequence>
<proteinExistence type="predicted"/>
<keyword evidence="1" id="KW-0812">Transmembrane</keyword>
<feature type="transmembrane region" description="Helical" evidence="1">
    <location>
        <begin position="41"/>
        <end position="62"/>
    </location>
</feature>
<dbReference type="AlphaFoldDB" id="A0A073KFR2"/>
<evidence type="ECO:0000313" key="2">
    <source>
        <dbReference type="EMBL" id="KEK21148.1"/>
    </source>
</evidence>
<name>A0A073KFR2_9BACI</name>
<dbReference type="STRING" id="574376.BAMA_10180"/>
<gene>
    <name evidence="2" type="ORF">BAMA_10180</name>
</gene>
<keyword evidence="3" id="KW-1185">Reference proteome</keyword>
<dbReference type="InterPro" id="IPR020138">
    <property type="entry name" value="Uncharacterised_YqzF"/>
</dbReference>
<dbReference type="EMBL" id="JOTN01000002">
    <property type="protein sequence ID" value="KEK21148.1"/>
    <property type="molecule type" value="Genomic_DNA"/>
</dbReference>
<keyword evidence="1" id="KW-1133">Transmembrane helix</keyword>
<evidence type="ECO:0000256" key="1">
    <source>
        <dbReference type="SAM" id="Phobius"/>
    </source>
</evidence>
<keyword evidence="1" id="KW-0472">Membrane</keyword>
<dbReference type="eggNOG" id="ENOG5032ZXQ">
    <property type="taxonomic scope" value="Bacteria"/>
</dbReference>
<dbReference type="Pfam" id="PF11118">
    <property type="entry name" value="DUF2627"/>
    <property type="match status" value="1"/>
</dbReference>
<evidence type="ECO:0008006" key="4">
    <source>
        <dbReference type="Google" id="ProtNLM"/>
    </source>
</evidence>
<reference evidence="2 3" key="1">
    <citation type="submission" date="2014-06" db="EMBL/GenBank/DDBJ databases">
        <title>Draft genome sequence of Bacillus manliponensis JCM 15802 (MCCC 1A00708).</title>
        <authorList>
            <person name="Lai Q."/>
            <person name="Liu Y."/>
            <person name="Shao Z."/>
        </authorList>
    </citation>
    <scope>NUCLEOTIDE SEQUENCE [LARGE SCALE GENOMIC DNA]</scope>
    <source>
        <strain evidence="2 3">JCM 15802</strain>
    </source>
</reference>
<protein>
    <recommendedName>
        <fullName evidence="4">DUF2627 domain-containing protein</fullName>
    </recommendedName>
</protein>
<organism evidence="2 3">
    <name type="scientific">Bacillus manliponensis</name>
    <dbReference type="NCBI Taxonomy" id="574376"/>
    <lineage>
        <taxon>Bacteria</taxon>
        <taxon>Bacillati</taxon>
        <taxon>Bacillota</taxon>
        <taxon>Bacilli</taxon>
        <taxon>Bacillales</taxon>
        <taxon>Bacillaceae</taxon>
        <taxon>Bacillus</taxon>
        <taxon>Bacillus cereus group</taxon>
    </lineage>
</organism>
<dbReference type="Proteomes" id="UP000027822">
    <property type="component" value="Unassembled WGS sequence"/>
</dbReference>
<comment type="caution">
    <text evidence="2">The sequence shown here is derived from an EMBL/GenBank/DDBJ whole genome shotgun (WGS) entry which is preliminary data.</text>
</comment>
<dbReference type="RefSeq" id="WP_034636168.1">
    <property type="nucleotide sequence ID" value="NZ_CBCSJC010000001.1"/>
</dbReference>
<evidence type="ECO:0000313" key="3">
    <source>
        <dbReference type="Proteomes" id="UP000027822"/>
    </source>
</evidence>